<protein>
    <submittedName>
        <fullName evidence="2">Uncharacterized protein</fullName>
    </submittedName>
</protein>
<evidence type="ECO:0000313" key="2">
    <source>
        <dbReference type="EMBL" id="KRX08900.1"/>
    </source>
</evidence>
<comment type="caution">
    <text evidence="2">The sequence shown here is derived from an EMBL/GenBank/DDBJ whole genome shotgun (WGS) entry which is preliminary data.</text>
</comment>
<proteinExistence type="predicted"/>
<name>A0A0V0R310_PSEPJ</name>
<evidence type="ECO:0000313" key="3">
    <source>
        <dbReference type="Proteomes" id="UP000054937"/>
    </source>
</evidence>
<dbReference type="InParanoid" id="A0A0V0R310"/>
<accession>A0A0V0R310</accession>
<reference evidence="2 3" key="1">
    <citation type="journal article" date="2015" name="Sci. Rep.">
        <title>Genome of the facultative scuticociliatosis pathogen Pseudocohnilembus persalinus provides insight into its virulence through horizontal gene transfer.</title>
        <authorList>
            <person name="Xiong J."/>
            <person name="Wang G."/>
            <person name="Cheng J."/>
            <person name="Tian M."/>
            <person name="Pan X."/>
            <person name="Warren A."/>
            <person name="Jiang C."/>
            <person name="Yuan D."/>
            <person name="Miao W."/>
        </authorList>
    </citation>
    <scope>NUCLEOTIDE SEQUENCE [LARGE SCALE GENOMIC DNA]</scope>
    <source>
        <strain evidence="2">36N120E</strain>
    </source>
</reference>
<feature type="coiled-coil region" evidence="1">
    <location>
        <begin position="335"/>
        <end position="362"/>
    </location>
</feature>
<keyword evidence="3" id="KW-1185">Reference proteome</keyword>
<evidence type="ECO:0000256" key="1">
    <source>
        <dbReference type="SAM" id="Coils"/>
    </source>
</evidence>
<dbReference type="EMBL" id="LDAU01000057">
    <property type="protein sequence ID" value="KRX08900.1"/>
    <property type="molecule type" value="Genomic_DNA"/>
</dbReference>
<keyword evidence="1" id="KW-0175">Coiled coil</keyword>
<dbReference type="Proteomes" id="UP000054937">
    <property type="component" value="Unassembled WGS sequence"/>
</dbReference>
<dbReference type="AlphaFoldDB" id="A0A0V0R310"/>
<feature type="coiled-coil region" evidence="1">
    <location>
        <begin position="443"/>
        <end position="473"/>
    </location>
</feature>
<organism evidence="2 3">
    <name type="scientific">Pseudocohnilembus persalinus</name>
    <name type="common">Ciliate</name>
    <dbReference type="NCBI Taxonomy" id="266149"/>
    <lineage>
        <taxon>Eukaryota</taxon>
        <taxon>Sar</taxon>
        <taxon>Alveolata</taxon>
        <taxon>Ciliophora</taxon>
        <taxon>Intramacronucleata</taxon>
        <taxon>Oligohymenophorea</taxon>
        <taxon>Scuticociliatia</taxon>
        <taxon>Philasterida</taxon>
        <taxon>Pseudocohnilembidae</taxon>
        <taxon>Pseudocohnilembus</taxon>
    </lineage>
</organism>
<sequence length="520" mass="61918">MGCGLGKTNNQNKCGTKQINESHIINENNNEKDLKILNKQESYKINYIKDKMEKPSKSTAFQSDLEIINQQGGESKLTQQLCNVNRQNENGDEKIVNMVSLQNNGQKYNIKDFFNSKESVLFPKLNRILDEEMYANIFENSEKEETINFYLESLQWESKIFEELEEQNQNYVDRNAINLELDKNQKFCDQNMEQKAQIQFMHSKILTQTNSNYNIKKKYEIQQDACLDLQKNQVQLPVDQEEQENKLFAENQDNNDTIKSQQFKQDVMDQKDFLSKKLILKKKLKNEFQKCQLDREGGININTKIQNEYLQLSLRDENFKNNSQIEFKKYLSWDIQSNQQKNENNENNLKEQKKNIAKKQQNVQIKSFLTSSEICQKELNEYKIILNQDSEKQIQVQQYQSQQEEQNYNIDQKYTMEDNRDWLNQKQILITEAKNQTNVYKKNKEAQNEFKILQSQQRKIQQQNQNCQNKNKISSSCKIQYNFDDFEQQEQVQHVEQEGILSTAYQSITNQNIYRNFQKQ</sequence>
<gene>
    <name evidence="2" type="ORF">PPERSA_09004</name>
</gene>